<dbReference type="InterPro" id="IPR013320">
    <property type="entry name" value="ConA-like_dom_sf"/>
</dbReference>
<feature type="coiled-coil region" evidence="7">
    <location>
        <begin position="229"/>
        <end position="296"/>
    </location>
</feature>
<keyword evidence="12" id="KW-1185">Reference proteome</keyword>
<dbReference type="Proteomes" id="UP000694397">
    <property type="component" value="Chromosome 8"/>
</dbReference>
<dbReference type="CDD" id="cd19769">
    <property type="entry name" value="Bbox2_TRIM16-like"/>
    <property type="match status" value="1"/>
</dbReference>
<dbReference type="InterPro" id="IPR027370">
    <property type="entry name" value="Znf-RING_euk"/>
</dbReference>
<dbReference type="InterPro" id="IPR001841">
    <property type="entry name" value="Znf_RING"/>
</dbReference>
<dbReference type="OrthoDB" id="6270329at2759"/>
<dbReference type="InterPro" id="IPR013083">
    <property type="entry name" value="Znf_RING/FYVE/PHD"/>
</dbReference>
<evidence type="ECO:0000256" key="1">
    <source>
        <dbReference type="ARBA" id="ARBA00022588"/>
    </source>
</evidence>
<evidence type="ECO:0000313" key="11">
    <source>
        <dbReference type="Ensembl" id="ENSSFOP00015031320.2"/>
    </source>
</evidence>
<evidence type="ECO:0000259" key="8">
    <source>
        <dbReference type="PROSITE" id="PS50089"/>
    </source>
</evidence>
<dbReference type="InterPro" id="IPR051051">
    <property type="entry name" value="E3_ubiq-ligase_TRIM/RNF"/>
</dbReference>
<dbReference type="Pfam" id="PF13445">
    <property type="entry name" value="zf-RING_UBOX"/>
    <property type="match status" value="1"/>
</dbReference>
<dbReference type="SMART" id="SM00336">
    <property type="entry name" value="BBOX"/>
    <property type="match status" value="1"/>
</dbReference>
<name>A0A8C9SBQ3_SCLFO</name>
<feature type="domain" description="RING-type" evidence="8">
    <location>
        <begin position="17"/>
        <end position="57"/>
    </location>
</feature>
<keyword evidence="5" id="KW-0391">Immunity</keyword>
<protein>
    <submittedName>
        <fullName evidence="11">E3 ubiquitin-protein ligase TRIM11-like</fullName>
    </submittedName>
</protein>
<evidence type="ECO:0000259" key="10">
    <source>
        <dbReference type="PROSITE" id="PS50188"/>
    </source>
</evidence>
<dbReference type="GO" id="GO:0008270">
    <property type="term" value="F:zinc ion binding"/>
    <property type="evidence" value="ECO:0007669"/>
    <property type="project" value="UniProtKB-KW"/>
</dbReference>
<dbReference type="InterPro" id="IPR003877">
    <property type="entry name" value="SPRY_dom"/>
</dbReference>
<dbReference type="InterPro" id="IPR003879">
    <property type="entry name" value="Butyrophylin_SPRY"/>
</dbReference>
<dbReference type="PRINTS" id="PR01407">
    <property type="entry name" value="BUTYPHLNCDUF"/>
</dbReference>
<dbReference type="AlphaFoldDB" id="A0A8C9SBQ3"/>
<dbReference type="Gene3D" id="3.30.40.10">
    <property type="entry name" value="Zinc/RING finger domain, C3HC4 (zinc finger)"/>
    <property type="match status" value="1"/>
</dbReference>
<dbReference type="InterPro" id="IPR058030">
    <property type="entry name" value="TRIM8/14/16/25/29/45/65_CC"/>
</dbReference>
<dbReference type="PROSITE" id="PS50188">
    <property type="entry name" value="B302_SPRY"/>
    <property type="match status" value="1"/>
</dbReference>
<dbReference type="Gene3D" id="2.60.120.920">
    <property type="match status" value="1"/>
</dbReference>
<evidence type="ECO:0000256" key="7">
    <source>
        <dbReference type="SAM" id="Coils"/>
    </source>
</evidence>
<dbReference type="PROSITE" id="PS00518">
    <property type="entry name" value="ZF_RING_1"/>
    <property type="match status" value="1"/>
</dbReference>
<organism evidence="11 12">
    <name type="scientific">Scleropages formosus</name>
    <name type="common">Asian bonytongue</name>
    <name type="synonym">Osteoglossum formosum</name>
    <dbReference type="NCBI Taxonomy" id="113540"/>
    <lineage>
        <taxon>Eukaryota</taxon>
        <taxon>Metazoa</taxon>
        <taxon>Chordata</taxon>
        <taxon>Craniata</taxon>
        <taxon>Vertebrata</taxon>
        <taxon>Euteleostomi</taxon>
        <taxon>Actinopterygii</taxon>
        <taxon>Neopterygii</taxon>
        <taxon>Teleostei</taxon>
        <taxon>Osteoglossocephala</taxon>
        <taxon>Osteoglossomorpha</taxon>
        <taxon>Osteoglossiformes</taxon>
        <taxon>Osteoglossidae</taxon>
        <taxon>Scleropages</taxon>
    </lineage>
</organism>
<keyword evidence="1" id="KW-0399">Innate immunity</keyword>
<dbReference type="PANTHER" id="PTHR25465">
    <property type="entry name" value="B-BOX DOMAIN CONTAINING"/>
    <property type="match status" value="1"/>
</dbReference>
<feature type="domain" description="B30.2/SPRY" evidence="10">
    <location>
        <begin position="386"/>
        <end position="579"/>
    </location>
</feature>
<dbReference type="SUPFAM" id="SSF57845">
    <property type="entry name" value="B-box zinc-binding domain"/>
    <property type="match status" value="1"/>
</dbReference>
<dbReference type="Pfam" id="PF13765">
    <property type="entry name" value="PRY"/>
    <property type="match status" value="1"/>
</dbReference>
<dbReference type="Pfam" id="PF00622">
    <property type="entry name" value="SPRY"/>
    <property type="match status" value="1"/>
</dbReference>
<feature type="domain" description="B box-type" evidence="9">
    <location>
        <begin position="149"/>
        <end position="189"/>
    </location>
</feature>
<dbReference type="GO" id="GO:0005737">
    <property type="term" value="C:cytoplasm"/>
    <property type="evidence" value="ECO:0007669"/>
    <property type="project" value="UniProtKB-ARBA"/>
</dbReference>
<evidence type="ECO:0000256" key="3">
    <source>
        <dbReference type="ARBA" id="ARBA00022771"/>
    </source>
</evidence>
<dbReference type="SMART" id="SM00184">
    <property type="entry name" value="RING"/>
    <property type="match status" value="1"/>
</dbReference>
<dbReference type="Ensembl" id="ENSSFOT00015031672.2">
    <property type="protein sequence ID" value="ENSSFOP00015031320.2"/>
    <property type="gene ID" value="ENSSFOG00015020076.2"/>
</dbReference>
<reference evidence="11 12" key="1">
    <citation type="submission" date="2019-04" db="EMBL/GenBank/DDBJ databases">
        <authorList>
            <consortium name="Wellcome Sanger Institute Data Sharing"/>
        </authorList>
    </citation>
    <scope>NUCLEOTIDE SEQUENCE [LARGE SCALE GENOMIC DNA]</scope>
</reference>
<dbReference type="InterPro" id="IPR001870">
    <property type="entry name" value="B30.2/SPRY"/>
</dbReference>
<dbReference type="CDD" id="cd13733">
    <property type="entry name" value="SPRY_PRY_C-I_1"/>
    <property type="match status" value="1"/>
</dbReference>
<accession>A0A8C9SBQ3</accession>
<dbReference type="Pfam" id="PF00643">
    <property type="entry name" value="zf-B_box"/>
    <property type="match status" value="1"/>
</dbReference>
<evidence type="ECO:0000259" key="9">
    <source>
        <dbReference type="PROSITE" id="PS50119"/>
    </source>
</evidence>
<keyword evidence="7" id="KW-0175">Coiled coil</keyword>
<dbReference type="InterPro" id="IPR006574">
    <property type="entry name" value="PRY"/>
</dbReference>
<dbReference type="Pfam" id="PF25600">
    <property type="entry name" value="TRIM_CC"/>
    <property type="match status" value="1"/>
</dbReference>
<dbReference type="PANTHER" id="PTHR25465:SF32">
    <property type="entry name" value="BLOODTHIRSTY-RELATED GENE FAMILY, MEMBER 16 ISOFORM X1-RELATED"/>
    <property type="match status" value="1"/>
</dbReference>
<evidence type="ECO:0000313" key="12">
    <source>
        <dbReference type="Proteomes" id="UP000694397"/>
    </source>
</evidence>
<dbReference type="CDD" id="cd19802">
    <property type="entry name" value="Bbox1_TRIM8-like"/>
    <property type="match status" value="1"/>
</dbReference>
<keyword evidence="2" id="KW-0479">Metal-binding</keyword>
<evidence type="ECO:0000256" key="2">
    <source>
        <dbReference type="ARBA" id="ARBA00022723"/>
    </source>
</evidence>
<dbReference type="CTD" id="393394"/>
<dbReference type="GeneTree" id="ENSGT00940000165499"/>
<dbReference type="SUPFAM" id="SSF57850">
    <property type="entry name" value="RING/U-box"/>
    <property type="match status" value="1"/>
</dbReference>
<dbReference type="InterPro" id="IPR017907">
    <property type="entry name" value="Znf_RING_CS"/>
</dbReference>
<reference evidence="11" key="2">
    <citation type="submission" date="2025-08" db="UniProtKB">
        <authorList>
            <consortium name="Ensembl"/>
        </authorList>
    </citation>
    <scope>IDENTIFICATION</scope>
</reference>
<dbReference type="InterPro" id="IPR043136">
    <property type="entry name" value="B30.2/SPRY_sf"/>
</dbReference>
<dbReference type="PROSITE" id="PS50089">
    <property type="entry name" value="ZF_RING_2"/>
    <property type="match status" value="1"/>
</dbReference>
<evidence type="ECO:0000256" key="6">
    <source>
        <dbReference type="PROSITE-ProRule" id="PRU00024"/>
    </source>
</evidence>
<dbReference type="FunFam" id="2.60.120.920:FF:000004">
    <property type="entry name" value="Butyrophilin subfamily 1 member A1"/>
    <property type="match status" value="1"/>
</dbReference>
<dbReference type="InterPro" id="IPR000315">
    <property type="entry name" value="Znf_B-box"/>
</dbReference>
<proteinExistence type="predicted"/>
<keyword evidence="3 6" id="KW-0863">Zinc-finger</keyword>
<keyword evidence="4" id="KW-0862">Zinc</keyword>
<dbReference type="SMART" id="SM00449">
    <property type="entry name" value="SPRY"/>
    <property type="match status" value="1"/>
</dbReference>
<dbReference type="KEGG" id="sfm:108941752"/>
<dbReference type="GO" id="GO:0045087">
    <property type="term" value="P:innate immune response"/>
    <property type="evidence" value="ECO:0007669"/>
    <property type="project" value="UniProtKB-KW"/>
</dbReference>
<dbReference type="PROSITE" id="PS50119">
    <property type="entry name" value="ZF_BBOX"/>
    <property type="match status" value="1"/>
</dbReference>
<dbReference type="Gene3D" id="3.30.160.60">
    <property type="entry name" value="Classic Zinc Finger"/>
    <property type="match status" value="1"/>
</dbReference>
<evidence type="ECO:0000256" key="5">
    <source>
        <dbReference type="ARBA" id="ARBA00022859"/>
    </source>
</evidence>
<gene>
    <name evidence="11" type="primary">LOC108941752</name>
</gene>
<reference evidence="11" key="3">
    <citation type="submission" date="2025-09" db="UniProtKB">
        <authorList>
            <consortium name="Ensembl"/>
        </authorList>
    </citation>
    <scope>IDENTIFICATION</scope>
</reference>
<sequence>MAESNLPSMLSEQELTCSICLDIFSDPVSTPCGHNFCQSCIGRYWATSSTWNCPLCKRQFSERPELAVNRVFAHITSKCKETCFTAEGQDPPAGVSSLVITCDICTGRKMKAVSTCLTCTASYCDIHVQPHLQNPNYSHHKLLDPSDAFQGRTCPIHNRLLEVYCCTDQACICAICVMQEHCNHRTVSVQTERARKQKFLGKIQFEIQRKTEEKSAKLTALTNKVESLRNFAQNEISQVENILMDLSRSVERIRGELVGGIMEKQAAMEARGEEYISHLEAEVEQLRERQANLESQATSEDHIGFLQNFQKALEPLETDADMQHDEDVVELPLHLENVKKALMELHYKLEDVHMTEVHSENQTSLSEAHSMMSLHGMRRKERSLKDLTRVRPGTGLKKIRAYTEDVMLNPVTAYPFLIVSDDGKQVKRGEKTKLNISSPQRYDVWSCVLAKEGFTSGRHYWEVTVGDSKDWKLGVVRESAPRKGLFDMSPRIGYYAIWWSANQLRVLTSPLTKVKISSRLRRVGIYVDCEEGQVVFYNAKAGSAVYAFSGEEFSEKMLPLFGTGDKDVPLVLVTPETNIPE</sequence>
<dbReference type="SMART" id="SM00589">
    <property type="entry name" value="PRY"/>
    <property type="match status" value="1"/>
</dbReference>
<dbReference type="SUPFAM" id="SSF49899">
    <property type="entry name" value="Concanavalin A-like lectins/glucanases"/>
    <property type="match status" value="1"/>
</dbReference>
<evidence type="ECO:0000256" key="4">
    <source>
        <dbReference type="ARBA" id="ARBA00022833"/>
    </source>
</evidence>